<dbReference type="EMBL" id="CP019454">
    <property type="protein sequence ID" value="AUW94083.1"/>
    <property type="molecule type" value="Genomic_DNA"/>
</dbReference>
<protein>
    <recommendedName>
        <fullName evidence="3">Ornithine cyclodeaminase</fullName>
    </recommendedName>
</protein>
<reference evidence="1 2" key="1">
    <citation type="journal article" date="2019" name="Sci. Rep.">
        <title>Sulfobacillus thermotolerans: new insights into resistance and metabolic capacities of acidophilic chemolithotrophs.</title>
        <authorList>
            <person name="Panyushkina A.E."/>
            <person name="Babenko V.V."/>
            <person name="Nikitina A.S."/>
            <person name="Selezneva O.V."/>
            <person name="Tsaplina I.A."/>
            <person name="Letarova M.A."/>
            <person name="Kostryukova E.S."/>
            <person name="Letarov A.V."/>
        </authorList>
    </citation>
    <scope>NUCLEOTIDE SEQUENCE [LARGE SCALE GENOMIC DNA]</scope>
    <source>
        <strain evidence="1 2">Kr1</strain>
    </source>
</reference>
<dbReference type="SUPFAM" id="SSF51735">
    <property type="entry name" value="NAD(P)-binding Rossmann-fold domains"/>
    <property type="match status" value="1"/>
</dbReference>
<sequence length="311" mass="33237">MWIGAQDLETALDDVMLRAHLSRRLTAPLSHEPVRVVQPDDKGHLILMAASWADLSLSLVKVLYERPANKSLAKTKPVLNGTVSIYGADGEVIAIADGAAFTGLRTAAIAALSTQWLSVANACQCILGAGFEAYYHAKAFVRLAGVRSIRLWNRTPDAAYALRDRLCSLPQFAHVSISVHTAIDEAVADADVITTVTSSPTPLFDSRIIKTPVLINAMGAYLPTTRELASDIVAKATLYADFLPACLREAGDFLIPAAEGLVDLTKIRPLASAPHYGPQEGITVMKSVGSAVFDLACAEYLVGVQDQRPTG</sequence>
<dbReference type="Gene3D" id="3.30.1780.10">
    <property type="entry name" value="ornithine cyclodeaminase, domain 1"/>
    <property type="match status" value="1"/>
</dbReference>
<dbReference type="InterPro" id="IPR036291">
    <property type="entry name" value="NAD(P)-bd_dom_sf"/>
</dbReference>
<dbReference type="Pfam" id="PF02423">
    <property type="entry name" value="OCD_Mu_crystall"/>
    <property type="match status" value="1"/>
</dbReference>
<dbReference type="InterPro" id="IPR023401">
    <property type="entry name" value="ODC_N"/>
</dbReference>
<accession>A0ABN5H3K5</accession>
<name>A0ABN5H3K5_9FIRM</name>
<dbReference type="PIRSF" id="PIRSF001439">
    <property type="entry name" value="CryM"/>
    <property type="match status" value="1"/>
</dbReference>
<dbReference type="PANTHER" id="PTHR13812">
    <property type="entry name" value="KETIMINE REDUCTASE MU-CRYSTALLIN"/>
    <property type="match status" value="1"/>
</dbReference>
<dbReference type="Gene3D" id="3.40.50.720">
    <property type="entry name" value="NAD(P)-binding Rossmann-like Domain"/>
    <property type="match status" value="1"/>
</dbReference>
<dbReference type="Proteomes" id="UP000325292">
    <property type="component" value="Chromosome"/>
</dbReference>
<evidence type="ECO:0008006" key="3">
    <source>
        <dbReference type="Google" id="ProtNLM"/>
    </source>
</evidence>
<dbReference type="PANTHER" id="PTHR13812:SF19">
    <property type="entry name" value="KETIMINE REDUCTASE MU-CRYSTALLIN"/>
    <property type="match status" value="1"/>
</dbReference>
<keyword evidence="2" id="KW-1185">Reference proteome</keyword>
<evidence type="ECO:0000313" key="2">
    <source>
        <dbReference type="Proteomes" id="UP000325292"/>
    </source>
</evidence>
<dbReference type="InterPro" id="IPR003462">
    <property type="entry name" value="ODC_Mu_crystall"/>
</dbReference>
<evidence type="ECO:0000313" key="1">
    <source>
        <dbReference type="EMBL" id="AUW94083.1"/>
    </source>
</evidence>
<organism evidence="1 2">
    <name type="scientific">Sulfobacillus thermotolerans</name>
    <dbReference type="NCBI Taxonomy" id="338644"/>
    <lineage>
        <taxon>Bacteria</taxon>
        <taxon>Bacillati</taxon>
        <taxon>Bacillota</taxon>
        <taxon>Clostridia</taxon>
        <taxon>Eubacteriales</taxon>
        <taxon>Clostridiales Family XVII. Incertae Sedis</taxon>
        <taxon>Sulfobacillus</taxon>
    </lineage>
</organism>
<gene>
    <name evidence="1" type="ORF">BXT84_09070</name>
</gene>
<proteinExistence type="predicted"/>